<keyword evidence="7" id="KW-0285">Flavoprotein</keyword>
<dbReference type="InterPro" id="IPR007867">
    <property type="entry name" value="GMC_OxRtase_C"/>
</dbReference>
<sequence length="588" mass="63625">MTRFLPLWLLPALVYSGRCAVYDQLTQLHQTTYDFVIVGGGTAGAVLASRLSEISSFQVLVVEAGPSNQNVINSEVPFLWQKLQGSPYDWNYTTTPQTGLNGRTVPYPRGHLLGGSSSINAMFYTRGAADEYDRWAKVTGDSGWSWNNLIPYFKKNERWVSPAEPRNTTGQFDPSVHGFNGSTSVSLPGHLQGVDSRVIAAANELSGDYEFNIDMNSGRPLGTVWFQGTIGNGERSSSATSYLTTRVLNRPNLHVVLNTLTTGITPSGTKNSKPLFGNVQVFGNGQSCSLSAKKEILLSAGSIGSPHILLHSGIGDARELKSLGIKSVVNLPSVGKNLTDHPLFPVYKRANTTDTSENITSNSTLFAELLDQWEQKKAGPLTNSASNNIIWLRLPKNSTALQGHADASASVNTPQWELVLQYNGVPGENIIGTAIALVSPASRGNLTITSTNPFDPPLINPGYFTSPADLILAHEAIRSSRRFFTAGAWNGYVLDEIAPGANVITDEQIEAFIQDNAVTAWHPVSTVAMSAREATYGVVDPDLKVKKVEGLRVVDASVMPFIIAAHTQAPVYVIAERAADLIKRDWVQ</sequence>
<comment type="catalytic activity">
    <reaction evidence="16">
        <text>a pyranoside + acceptor = a pyranosid-3-ulose + reduced acceptor.</text>
        <dbReference type="EC" id="1.1.99.29"/>
    </reaction>
</comment>
<evidence type="ECO:0000256" key="19">
    <source>
        <dbReference type="PIRSR" id="PIRSR000137-2"/>
    </source>
</evidence>
<keyword evidence="11" id="KW-0325">Glycoprotein</keyword>
<evidence type="ECO:0000256" key="20">
    <source>
        <dbReference type="SAM" id="SignalP"/>
    </source>
</evidence>
<evidence type="ECO:0000256" key="4">
    <source>
        <dbReference type="ARBA" id="ARBA00011245"/>
    </source>
</evidence>
<reference evidence="22" key="1">
    <citation type="submission" date="2020-11" db="EMBL/GenBank/DDBJ databases">
        <authorList>
            <consortium name="DOE Joint Genome Institute"/>
            <person name="Ahrendt S."/>
            <person name="Riley R."/>
            <person name="Andreopoulos W."/>
            <person name="Labutti K."/>
            <person name="Pangilinan J."/>
            <person name="Ruiz-Duenas F.J."/>
            <person name="Barrasa J.M."/>
            <person name="Sanchez-Garcia M."/>
            <person name="Camarero S."/>
            <person name="Miyauchi S."/>
            <person name="Serrano A."/>
            <person name="Linde D."/>
            <person name="Babiker R."/>
            <person name="Drula E."/>
            <person name="Ayuso-Fernandez I."/>
            <person name="Pacheco R."/>
            <person name="Padilla G."/>
            <person name="Ferreira P."/>
            <person name="Barriuso J."/>
            <person name="Kellner H."/>
            <person name="Castanera R."/>
            <person name="Alfaro M."/>
            <person name="Ramirez L."/>
            <person name="Pisabarro A.G."/>
            <person name="Kuo A."/>
            <person name="Tritt A."/>
            <person name="Lipzen A."/>
            <person name="He G."/>
            <person name="Yan M."/>
            <person name="Ng V."/>
            <person name="Cullen D."/>
            <person name="Martin F."/>
            <person name="Rosso M.-N."/>
            <person name="Henrissat B."/>
            <person name="Hibbett D."/>
            <person name="Martinez A.T."/>
            <person name="Grigoriev I.V."/>
        </authorList>
    </citation>
    <scope>NUCLEOTIDE SEQUENCE</scope>
    <source>
        <strain evidence="22">MF-IS2</strain>
    </source>
</reference>
<comment type="catalytic activity">
    <reaction evidence="14">
        <text>pyranose + acceptor = pyranos-2,3-diulose + reduced acceptor.</text>
        <dbReference type="EC" id="1.1.99.29"/>
    </reaction>
</comment>
<evidence type="ECO:0000256" key="2">
    <source>
        <dbReference type="ARBA" id="ARBA00004613"/>
    </source>
</evidence>
<dbReference type="AlphaFoldDB" id="A0A9P5X9C7"/>
<comment type="caution">
    <text evidence="22">The sequence shown here is derived from an EMBL/GenBank/DDBJ whole genome shotgun (WGS) entry which is preliminary data.</text>
</comment>
<feature type="active site" description="Proton acceptor" evidence="18">
    <location>
        <position position="566"/>
    </location>
</feature>
<dbReference type="PANTHER" id="PTHR11552">
    <property type="entry name" value="GLUCOSE-METHANOL-CHOLINE GMC OXIDOREDUCTASE"/>
    <property type="match status" value="1"/>
</dbReference>
<dbReference type="InterPro" id="IPR036188">
    <property type="entry name" value="FAD/NAD-bd_sf"/>
</dbReference>
<feature type="domain" description="Glucose-methanol-choline oxidoreductase N-terminal" evidence="21">
    <location>
        <begin position="301"/>
        <end position="315"/>
    </location>
</feature>
<comment type="cofactor">
    <cofactor evidence="1 19">
        <name>FAD</name>
        <dbReference type="ChEBI" id="CHEBI:57692"/>
    </cofactor>
</comment>
<keyword evidence="23" id="KW-1185">Reference proteome</keyword>
<feature type="signal peptide" evidence="20">
    <location>
        <begin position="1"/>
        <end position="19"/>
    </location>
</feature>
<evidence type="ECO:0000259" key="21">
    <source>
        <dbReference type="PROSITE" id="PS00624"/>
    </source>
</evidence>
<gene>
    <name evidence="22" type="ORF">P691DRAFT_671920</name>
</gene>
<comment type="subunit">
    <text evidence="4">Monomer.</text>
</comment>
<name>A0A9P5X9C7_9AGAR</name>
<comment type="catalytic activity">
    <reaction evidence="15">
        <text>pyranose + acceptor = pyranos-3-ulose + reduced acceptor.</text>
        <dbReference type="EC" id="1.1.99.29"/>
    </reaction>
</comment>
<dbReference type="GO" id="GO:0005576">
    <property type="term" value="C:extracellular region"/>
    <property type="evidence" value="ECO:0007669"/>
    <property type="project" value="UniProtKB-SubCell"/>
</dbReference>
<feature type="active site" description="Proton donor" evidence="18">
    <location>
        <position position="522"/>
    </location>
</feature>
<evidence type="ECO:0000256" key="3">
    <source>
        <dbReference type="ARBA" id="ARBA00010790"/>
    </source>
</evidence>
<evidence type="ECO:0000256" key="14">
    <source>
        <dbReference type="ARBA" id="ARBA00034010"/>
    </source>
</evidence>
<dbReference type="EMBL" id="MU151209">
    <property type="protein sequence ID" value="KAF9447243.1"/>
    <property type="molecule type" value="Genomic_DNA"/>
</dbReference>
<dbReference type="GO" id="GO:0033718">
    <property type="term" value="F:pyranose dehydrogenase (acceptor) activity"/>
    <property type="evidence" value="ECO:0007669"/>
    <property type="project" value="UniProtKB-EC"/>
</dbReference>
<dbReference type="Gene3D" id="3.50.50.60">
    <property type="entry name" value="FAD/NAD(P)-binding domain"/>
    <property type="match status" value="1"/>
</dbReference>
<dbReference type="Pfam" id="PF00732">
    <property type="entry name" value="GMC_oxred_N"/>
    <property type="match status" value="1"/>
</dbReference>
<dbReference type="InterPro" id="IPR000172">
    <property type="entry name" value="GMC_OxRdtase_N"/>
</dbReference>
<evidence type="ECO:0000313" key="23">
    <source>
        <dbReference type="Proteomes" id="UP000807342"/>
    </source>
</evidence>
<dbReference type="GO" id="GO:0050660">
    <property type="term" value="F:flavin adenine dinucleotide binding"/>
    <property type="evidence" value="ECO:0007669"/>
    <property type="project" value="InterPro"/>
</dbReference>
<dbReference type="PIRSF" id="PIRSF000137">
    <property type="entry name" value="Alcohol_oxidase"/>
    <property type="match status" value="1"/>
</dbReference>
<keyword evidence="9 19" id="KW-0274">FAD</keyword>
<dbReference type="PROSITE" id="PS00624">
    <property type="entry name" value="GMC_OXRED_2"/>
    <property type="match status" value="1"/>
</dbReference>
<evidence type="ECO:0000256" key="15">
    <source>
        <dbReference type="ARBA" id="ARBA00034029"/>
    </source>
</evidence>
<dbReference type="Pfam" id="PF05199">
    <property type="entry name" value="GMC_oxred_C"/>
    <property type="match status" value="1"/>
</dbReference>
<dbReference type="PANTHER" id="PTHR11552:SF201">
    <property type="entry name" value="GLUCOSE-METHANOL-CHOLINE OXIDOREDUCTASE N-TERMINAL DOMAIN-CONTAINING PROTEIN"/>
    <property type="match status" value="1"/>
</dbReference>
<keyword evidence="6" id="KW-0964">Secreted</keyword>
<evidence type="ECO:0000256" key="6">
    <source>
        <dbReference type="ARBA" id="ARBA00022525"/>
    </source>
</evidence>
<evidence type="ECO:0000256" key="13">
    <source>
        <dbReference type="ARBA" id="ARBA00033986"/>
    </source>
</evidence>
<keyword evidence="10" id="KW-0560">Oxidoreductase</keyword>
<dbReference type="EC" id="1.1.99.29" evidence="5"/>
<protein>
    <recommendedName>
        <fullName evidence="5">pyranose dehydrogenase (acceptor)</fullName>
        <ecNumber evidence="5">1.1.99.29</ecNumber>
    </recommendedName>
</protein>
<comment type="catalytic activity">
    <reaction evidence="17">
        <text>a pyranoside + acceptor = a pyranosid-3,4-diulose + reduced acceptor.</text>
        <dbReference type="EC" id="1.1.99.29"/>
    </reaction>
</comment>
<accession>A0A9P5X9C7</accession>
<evidence type="ECO:0000256" key="18">
    <source>
        <dbReference type="PIRSR" id="PIRSR000137-1"/>
    </source>
</evidence>
<evidence type="ECO:0000256" key="12">
    <source>
        <dbReference type="ARBA" id="ARBA00024699"/>
    </source>
</evidence>
<evidence type="ECO:0000256" key="10">
    <source>
        <dbReference type="ARBA" id="ARBA00023002"/>
    </source>
</evidence>
<evidence type="ECO:0000256" key="8">
    <source>
        <dbReference type="ARBA" id="ARBA00022729"/>
    </source>
</evidence>
<organism evidence="22 23">
    <name type="scientific">Macrolepiota fuliginosa MF-IS2</name>
    <dbReference type="NCBI Taxonomy" id="1400762"/>
    <lineage>
        <taxon>Eukaryota</taxon>
        <taxon>Fungi</taxon>
        <taxon>Dikarya</taxon>
        <taxon>Basidiomycota</taxon>
        <taxon>Agaricomycotina</taxon>
        <taxon>Agaricomycetes</taxon>
        <taxon>Agaricomycetidae</taxon>
        <taxon>Agaricales</taxon>
        <taxon>Agaricineae</taxon>
        <taxon>Agaricaceae</taxon>
        <taxon>Macrolepiota</taxon>
    </lineage>
</organism>
<evidence type="ECO:0000256" key="5">
    <source>
        <dbReference type="ARBA" id="ARBA00013177"/>
    </source>
</evidence>
<dbReference type="Proteomes" id="UP000807342">
    <property type="component" value="Unassembled WGS sequence"/>
</dbReference>
<comment type="subcellular location">
    <subcellularLocation>
        <location evidence="2">Secreted</location>
    </subcellularLocation>
</comment>
<dbReference type="SUPFAM" id="SSF51905">
    <property type="entry name" value="FAD/NAD(P)-binding domain"/>
    <property type="match status" value="1"/>
</dbReference>
<feature type="chain" id="PRO_5040470673" description="pyranose dehydrogenase (acceptor)" evidence="20">
    <location>
        <begin position="20"/>
        <end position="588"/>
    </location>
</feature>
<comment type="similarity">
    <text evidence="3">Belongs to the GMC oxidoreductase family.</text>
</comment>
<dbReference type="Gene3D" id="3.30.560.10">
    <property type="entry name" value="Glucose Oxidase, domain 3"/>
    <property type="match status" value="1"/>
</dbReference>
<dbReference type="SUPFAM" id="SSF54373">
    <property type="entry name" value="FAD-linked reductases, C-terminal domain"/>
    <property type="match status" value="1"/>
</dbReference>
<dbReference type="InterPro" id="IPR012132">
    <property type="entry name" value="GMC_OxRdtase"/>
</dbReference>
<evidence type="ECO:0000313" key="22">
    <source>
        <dbReference type="EMBL" id="KAF9447243.1"/>
    </source>
</evidence>
<evidence type="ECO:0000256" key="17">
    <source>
        <dbReference type="ARBA" id="ARBA00034059"/>
    </source>
</evidence>
<evidence type="ECO:0000256" key="7">
    <source>
        <dbReference type="ARBA" id="ARBA00022630"/>
    </source>
</evidence>
<comment type="catalytic activity">
    <reaction evidence="13">
        <text>pyranose + acceptor = pyranos-2-ulose + reduced acceptor.</text>
        <dbReference type="EC" id="1.1.99.29"/>
    </reaction>
</comment>
<comment type="function">
    <text evidence="12">Catalyzes the single-oxidation or sequential double oxidation reaction of carbohydrates primarily at carbon-2 and/or carbon-3 with the concomitant reduction of the flavin. The enzyme exhibits a broad sugar substrate specificity, oxidizing different aldopyranoses to the corresponding C-1, C-2, C-3 or C-1,2, C-2,3 and C-3,4 (di)dehydro sugars with substrate-specific regioselectivity. Accepts only a narrow range of electron acceptors such as substituted benzoquinones and complexed metal ions and reacts extremely slowly with O(2) as acceptor. May play a role in the natural recycling of plant matter by oxidizing all major monosaccharides in lignocellulose and by reducing quinone compounds or reactive radical species generated during lignin depolymerization.</text>
</comment>
<evidence type="ECO:0000256" key="16">
    <source>
        <dbReference type="ARBA" id="ARBA00034050"/>
    </source>
</evidence>
<evidence type="ECO:0000256" key="9">
    <source>
        <dbReference type="ARBA" id="ARBA00022827"/>
    </source>
</evidence>
<keyword evidence="8 20" id="KW-0732">Signal</keyword>
<proteinExistence type="inferred from homology"/>
<feature type="binding site" evidence="19">
    <location>
        <begin position="521"/>
        <end position="522"/>
    </location>
    <ligand>
        <name>FAD</name>
        <dbReference type="ChEBI" id="CHEBI:57692"/>
    </ligand>
</feature>
<dbReference type="OrthoDB" id="269227at2759"/>
<evidence type="ECO:0000256" key="1">
    <source>
        <dbReference type="ARBA" id="ARBA00001974"/>
    </source>
</evidence>
<evidence type="ECO:0000256" key="11">
    <source>
        <dbReference type="ARBA" id="ARBA00023180"/>
    </source>
</evidence>